<dbReference type="PANTHER" id="PTHR33528:SF14">
    <property type="entry name" value="SOLUTE CARRIER FAMILY 35 MEMBER A4"/>
    <property type="match status" value="1"/>
</dbReference>
<protein>
    <submittedName>
        <fullName evidence="2">Uncharacterized protein</fullName>
    </submittedName>
</protein>
<proteinExistence type="predicted"/>
<reference evidence="2" key="1">
    <citation type="submission" date="2015-04" db="UniProtKB">
        <authorList>
            <consortium name="EnsemblPlants"/>
        </authorList>
    </citation>
    <scope>IDENTIFICATION</scope>
    <source>
        <strain evidence="2">SL10</strain>
    </source>
</reference>
<dbReference type="InterPro" id="IPR027854">
    <property type="entry name" value="STMP1"/>
</dbReference>
<dbReference type="eggNOG" id="ENOG502S7CV">
    <property type="taxonomic scope" value="Eukaryota"/>
</dbReference>
<evidence type="ECO:0000313" key="3">
    <source>
        <dbReference type="Proteomes" id="UP000006591"/>
    </source>
</evidence>
<feature type="region of interest" description="Disordered" evidence="1">
    <location>
        <begin position="86"/>
        <end position="122"/>
    </location>
</feature>
<dbReference type="Pfam" id="PF15054">
    <property type="entry name" value="DUF4535"/>
    <property type="match status" value="1"/>
</dbReference>
<dbReference type="EnsemblPlants" id="ONIVA02G13370.1">
    <property type="protein sequence ID" value="ONIVA02G13370.1"/>
    <property type="gene ID" value="ONIVA02G13370"/>
</dbReference>
<dbReference type="AlphaFoldDB" id="A0A0E0G4V0"/>
<reference evidence="2" key="2">
    <citation type="submission" date="2018-04" db="EMBL/GenBank/DDBJ databases">
        <title>OnivRS2 (Oryza nivara Reference Sequence Version 2).</title>
        <authorList>
            <person name="Zhang J."/>
            <person name="Kudrna D."/>
            <person name="Lee S."/>
            <person name="Talag J."/>
            <person name="Rajasekar S."/>
            <person name="Welchert J."/>
            <person name="Hsing Y.-I."/>
            <person name="Wing R.A."/>
        </authorList>
    </citation>
    <scope>NUCLEOTIDE SEQUENCE [LARGE SCALE GENOMIC DNA]</scope>
    <source>
        <strain evidence="2">SL10</strain>
    </source>
</reference>
<dbReference type="Proteomes" id="UP000006591">
    <property type="component" value="Chromosome 2"/>
</dbReference>
<keyword evidence="3" id="KW-1185">Reference proteome</keyword>
<organism evidence="2">
    <name type="scientific">Oryza nivara</name>
    <name type="common">Indian wild rice</name>
    <name type="synonym">Oryza sativa f. spontanea</name>
    <dbReference type="NCBI Taxonomy" id="4536"/>
    <lineage>
        <taxon>Eukaryota</taxon>
        <taxon>Viridiplantae</taxon>
        <taxon>Streptophyta</taxon>
        <taxon>Embryophyta</taxon>
        <taxon>Tracheophyta</taxon>
        <taxon>Spermatophyta</taxon>
        <taxon>Magnoliopsida</taxon>
        <taxon>Liliopsida</taxon>
        <taxon>Poales</taxon>
        <taxon>Poaceae</taxon>
        <taxon>BOP clade</taxon>
        <taxon>Oryzoideae</taxon>
        <taxon>Oryzeae</taxon>
        <taxon>Oryzinae</taxon>
        <taxon>Oryza</taxon>
    </lineage>
</organism>
<evidence type="ECO:0000313" key="2">
    <source>
        <dbReference type="EnsemblPlants" id="ONIVA02G13370.1"/>
    </source>
</evidence>
<feature type="region of interest" description="Disordered" evidence="1">
    <location>
        <begin position="1"/>
        <end position="32"/>
    </location>
</feature>
<accession>A0A0E0G4V0</accession>
<dbReference type="PANTHER" id="PTHR33528">
    <property type="entry name" value="OS07G0239500 PROTEIN"/>
    <property type="match status" value="1"/>
</dbReference>
<evidence type="ECO:0000256" key="1">
    <source>
        <dbReference type="SAM" id="MobiDB-lite"/>
    </source>
</evidence>
<sequence length="198" mass="20912">MEEISPHTPVSLSEFSGPERGPAQPGPPLTRTCSRARIRVVALSPLFSSPLPSPPLAIPTAAGDARAAVAGGCVRAAPTSRLVDGDGAAVPPYSSPATSSRGAVSLDPLAKPRKEGRLSPATDAVRPDLSALDHESLVTGFDTMGLFKGSFTFMVGMGCGVYVAQNYNVPNIKKLFNTYVFMAKHIEETYRKPKKDDD</sequence>
<dbReference type="STRING" id="4536.A0A0E0G4V0"/>
<dbReference type="HOGENOM" id="CLU_1380061_0_0_1"/>
<name>A0A0E0G4V0_ORYNI</name>
<dbReference type="Gramene" id="ONIVA02G13370.1">
    <property type="protein sequence ID" value="ONIVA02G13370.1"/>
    <property type="gene ID" value="ONIVA02G13370"/>
</dbReference>